<evidence type="ECO:0000256" key="1">
    <source>
        <dbReference type="SAM" id="MobiDB-lite"/>
    </source>
</evidence>
<sequence length="174" mass="19446">MGSDRTCGVCSSQTTRRVASTVPHSSPRRRTTDHFSSAFYSTPLLFRQSLLLANGLSRDELGILSAKFPGHLLPASRGRMRVSMIYRSKWGFGIQSRFGLHRQRRGRELGRGRRRKQHGQQRRPRGRSVKLTQMPPGILSSKRVRRSVRPPSVRSTARVEGGVGGTATIRRIGG</sequence>
<feature type="region of interest" description="Disordered" evidence="1">
    <location>
        <begin position="101"/>
        <end position="174"/>
    </location>
</feature>
<organism evidence="2 3">
    <name type="scientific">Mycena rosella</name>
    <name type="common">Pink bonnet</name>
    <name type="synonym">Agaricus rosellus</name>
    <dbReference type="NCBI Taxonomy" id="1033263"/>
    <lineage>
        <taxon>Eukaryota</taxon>
        <taxon>Fungi</taxon>
        <taxon>Dikarya</taxon>
        <taxon>Basidiomycota</taxon>
        <taxon>Agaricomycotina</taxon>
        <taxon>Agaricomycetes</taxon>
        <taxon>Agaricomycetidae</taxon>
        <taxon>Agaricales</taxon>
        <taxon>Marasmiineae</taxon>
        <taxon>Mycenaceae</taxon>
        <taxon>Mycena</taxon>
    </lineage>
</organism>
<dbReference type="AlphaFoldDB" id="A0AAD7FPE7"/>
<dbReference type="EMBL" id="JARKIE010000501">
    <property type="protein sequence ID" value="KAJ7631830.1"/>
    <property type="molecule type" value="Genomic_DNA"/>
</dbReference>
<dbReference type="Proteomes" id="UP001221757">
    <property type="component" value="Unassembled WGS sequence"/>
</dbReference>
<gene>
    <name evidence="2" type="ORF">B0H17DRAFT_1187638</name>
</gene>
<reference evidence="2" key="1">
    <citation type="submission" date="2023-03" db="EMBL/GenBank/DDBJ databases">
        <title>Massive genome expansion in bonnet fungi (Mycena s.s.) driven by repeated elements and novel gene families across ecological guilds.</title>
        <authorList>
            <consortium name="Lawrence Berkeley National Laboratory"/>
            <person name="Harder C.B."/>
            <person name="Miyauchi S."/>
            <person name="Viragh M."/>
            <person name="Kuo A."/>
            <person name="Thoen E."/>
            <person name="Andreopoulos B."/>
            <person name="Lu D."/>
            <person name="Skrede I."/>
            <person name="Drula E."/>
            <person name="Henrissat B."/>
            <person name="Morin E."/>
            <person name="Kohler A."/>
            <person name="Barry K."/>
            <person name="LaButti K."/>
            <person name="Morin E."/>
            <person name="Salamov A."/>
            <person name="Lipzen A."/>
            <person name="Mereny Z."/>
            <person name="Hegedus B."/>
            <person name="Baldrian P."/>
            <person name="Stursova M."/>
            <person name="Weitz H."/>
            <person name="Taylor A."/>
            <person name="Grigoriev I.V."/>
            <person name="Nagy L.G."/>
            <person name="Martin F."/>
            <person name="Kauserud H."/>
        </authorList>
    </citation>
    <scope>NUCLEOTIDE SEQUENCE</scope>
    <source>
        <strain evidence="2">CBHHK067</strain>
    </source>
</reference>
<feature type="compositionally biased region" description="Basic residues" evidence="1">
    <location>
        <begin position="112"/>
        <end position="128"/>
    </location>
</feature>
<protein>
    <submittedName>
        <fullName evidence="2">Uncharacterized protein</fullName>
    </submittedName>
</protein>
<comment type="caution">
    <text evidence="2">The sequence shown here is derived from an EMBL/GenBank/DDBJ whole genome shotgun (WGS) entry which is preliminary data.</text>
</comment>
<feature type="compositionally biased region" description="Polar residues" evidence="1">
    <location>
        <begin position="9"/>
        <end position="24"/>
    </location>
</feature>
<proteinExistence type="predicted"/>
<evidence type="ECO:0000313" key="2">
    <source>
        <dbReference type="EMBL" id="KAJ7631830.1"/>
    </source>
</evidence>
<evidence type="ECO:0000313" key="3">
    <source>
        <dbReference type="Proteomes" id="UP001221757"/>
    </source>
</evidence>
<feature type="region of interest" description="Disordered" evidence="1">
    <location>
        <begin position="1"/>
        <end position="32"/>
    </location>
</feature>
<name>A0AAD7FPE7_MYCRO</name>
<keyword evidence="3" id="KW-1185">Reference proteome</keyword>
<accession>A0AAD7FPE7</accession>